<evidence type="ECO:0000313" key="2">
    <source>
        <dbReference type="Proteomes" id="UP000692954"/>
    </source>
</evidence>
<evidence type="ECO:0000313" key="1">
    <source>
        <dbReference type="EMBL" id="CAD8110550.1"/>
    </source>
</evidence>
<accession>A0A8S1Q6Z3</accession>
<keyword evidence="2" id="KW-1185">Reference proteome</keyword>
<comment type="caution">
    <text evidence="1">The sequence shown here is derived from an EMBL/GenBank/DDBJ whole genome shotgun (WGS) entry which is preliminary data.</text>
</comment>
<sequence length="68" mass="8290">MIQVILLLTIYKKFPLWNEMNKQLIQQYIYLMLTNCEVVLFIKKNKIQTYSFYIIITICFPNQKQLIV</sequence>
<organism evidence="1 2">
    <name type="scientific">Paramecium sonneborni</name>
    <dbReference type="NCBI Taxonomy" id="65129"/>
    <lineage>
        <taxon>Eukaryota</taxon>
        <taxon>Sar</taxon>
        <taxon>Alveolata</taxon>
        <taxon>Ciliophora</taxon>
        <taxon>Intramacronucleata</taxon>
        <taxon>Oligohymenophorea</taxon>
        <taxon>Peniculida</taxon>
        <taxon>Parameciidae</taxon>
        <taxon>Paramecium</taxon>
    </lineage>
</organism>
<dbReference type="Proteomes" id="UP000692954">
    <property type="component" value="Unassembled WGS sequence"/>
</dbReference>
<gene>
    <name evidence="1" type="ORF">PSON_ATCC_30995.1.T0960043</name>
</gene>
<proteinExistence type="predicted"/>
<reference evidence="1" key="1">
    <citation type="submission" date="2021-01" db="EMBL/GenBank/DDBJ databases">
        <authorList>
            <consortium name="Genoscope - CEA"/>
            <person name="William W."/>
        </authorList>
    </citation>
    <scope>NUCLEOTIDE SEQUENCE</scope>
</reference>
<name>A0A8S1Q6Z3_9CILI</name>
<dbReference type="AlphaFoldDB" id="A0A8S1Q6Z3"/>
<dbReference type="EMBL" id="CAJJDN010000096">
    <property type="protein sequence ID" value="CAD8110550.1"/>
    <property type="molecule type" value="Genomic_DNA"/>
</dbReference>
<protein>
    <submittedName>
        <fullName evidence="1">Uncharacterized protein</fullName>
    </submittedName>
</protein>